<protein>
    <recommendedName>
        <fullName evidence="2">LiaI-LiaF-like transmembrane region domain-containing protein</fullName>
    </recommendedName>
</protein>
<sequence>MKLAGLVLIFVGVIALLKNIGVMVDWNLIWPIALIFVGFAVKHMGSCKMRGMRGMCKGGSCEEMKCEGGKCEEGECTECKK</sequence>
<keyword evidence="1" id="KW-1133">Transmembrane helix</keyword>
<feature type="domain" description="LiaI-LiaF-like transmembrane region" evidence="2">
    <location>
        <begin position="3"/>
        <end position="40"/>
    </location>
</feature>
<name>A0A1G2SDV9_9BACT</name>
<feature type="transmembrane region" description="Helical" evidence="1">
    <location>
        <begin position="27"/>
        <end position="45"/>
    </location>
</feature>
<organism evidence="3 4">
    <name type="scientific">Candidatus Yonathbacteria bacterium RIFCSPLOWO2_01_FULL_47_33b</name>
    <dbReference type="NCBI Taxonomy" id="1802727"/>
    <lineage>
        <taxon>Bacteria</taxon>
        <taxon>Candidatus Yonathiibacteriota</taxon>
    </lineage>
</organism>
<gene>
    <name evidence="3" type="ORF">A2937_02320</name>
</gene>
<dbReference type="InterPro" id="IPR043726">
    <property type="entry name" value="LiaI-LiaF-like_TM1"/>
</dbReference>
<dbReference type="AlphaFoldDB" id="A0A1G2SDV9"/>
<dbReference type="Proteomes" id="UP000177987">
    <property type="component" value="Unassembled WGS sequence"/>
</dbReference>
<comment type="caution">
    <text evidence="3">The sequence shown here is derived from an EMBL/GenBank/DDBJ whole genome shotgun (WGS) entry which is preliminary data.</text>
</comment>
<dbReference type="EMBL" id="MHUW01000021">
    <property type="protein sequence ID" value="OHA83018.1"/>
    <property type="molecule type" value="Genomic_DNA"/>
</dbReference>
<evidence type="ECO:0000259" key="2">
    <source>
        <dbReference type="Pfam" id="PF18917"/>
    </source>
</evidence>
<evidence type="ECO:0000256" key="1">
    <source>
        <dbReference type="SAM" id="Phobius"/>
    </source>
</evidence>
<keyword evidence="1" id="KW-0472">Membrane</keyword>
<reference evidence="3 4" key="1">
    <citation type="journal article" date="2016" name="Nat. Commun.">
        <title>Thousands of microbial genomes shed light on interconnected biogeochemical processes in an aquifer system.</title>
        <authorList>
            <person name="Anantharaman K."/>
            <person name="Brown C.T."/>
            <person name="Hug L.A."/>
            <person name="Sharon I."/>
            <person name="Castelle C.J."/>
            <person name="Probst A.J."/>
            <person name="Thomas B.C."/>
            <person name="Singh A."/>
            <person name="Wilkins M.J."/>
            <person name="Karaoz U."/>
            <person name="Brodie E.L."/>
            <person name="Williams K.H."/>
            <person name="Hubbard S.S."/>
            <person name="Banfield J.F."/>
        </authorList>
    </citation>
    <scope>NUCLEOTIDE SEQUENCE [LARGE SCALE GENOMIC DNA]</scope>
</reference>
<dbReference type="Pfam" id="PF18917">
    <property type="entry name" value="LiaI-LiaF-like_TM1"/>
    <property type="match status" value="1"/>
</dbReference>
<evidence type="ECO:0000313" key="3">
    <source>
        <dbReference type="EMBL" id="OHA83018.1"/>
    </source>
</evidence>
<accession>A0A1G2SDV9</accession>
<keyword evidence="1" id="KW-0812">Transmembrane</keyword>
<evidence type="ECO:0000313" key="4">
    <source>
        <dbReference type="Proteomes" id="UP000177987"/>
    </source>
</evidence>
<proteinExistence type="predicted"/>